<protein>
    <submittedName>
        <fullName evidence="1">Uncharacterized protein</fullName>
    </submittedName>
</protein>
<proteinExistence type="predicted"/>
<sequence>MAEICRCKTIGPTVPSAYLDKSIEGDTNYGITLLDQNADSMNWLNTRETGSVVYISFGSIAELVPEQMETFAWGLRGCNYYFLWVVRASEEDNYYFLCVPEYSAVRKEWFTSDLRTWQPSSNGPNTA</sequence>
<gene>
    <name evidence="1" type="ORF">MRB53_030397</name>
</gene>
<name>A0ACC2KLR5_PERAE</name>
<comment type="caution">
    <text evidence="1">The sequence shown here is derived from an EMBL/GenBank/DDBJ whole genome shotgun (WGS) entry which is preliminary data.</text>
</comment>
<organism evidence="1 2">
    <name type="scientific">Persea americana</name>
    <name type="common">Avocado</name>
    <dbReference type="NCBI Taxonomy" id="3435"/>
    <lineage>
        <taxon>Eukaryota</taxon>
        <taxon>Viridiplantae</taxon>
        <taxon>Streptophyta</taxon>
        <taxon>Embryophyta</taxon>
        <taxon>Tracheophyta</taxon>
        <taxon>Spermatophyta</taxon>
        <taxon>Magnoliopsida</taxon>
        <taxon>Magnoliidae</taxon>
        <taxon>Laurales</taxon>
        <taxon>Lauraceae</taxon>
        <taxon>Persea</taxon>
    </lineage>
</organism>
<dbReference type="EMBL" id="CM056818">
    <property type="protein sequence ID" value="KAJ8621868.1"/>
    <property type="molecule type" value="Genomic_DNA"/>
</dbReference>
<keyword evidence="2" id="KW-1185">Reference proteome</keyword>
<dbReference type="Proteomes" id="UP001234297">
    <property type="component" value="Chromosome 10"/>
</dbReference>
<evidence type="ECO:0000313" key="2">
    <source>
        <dbReference type="Proteomes" id="UP001234297"/>
    </source>
</evidence>
<reference evidence="1 2" key="1">
    <citation type="journal article" date="2022" name="Hortic Res">
        <title>A haplotype resolved chromosomal level avocado genome allows analysis of novel avocado genes.</title>
        <authorList>
            <person name="Nath O."/>
            <person name="Fletcher S.J."/>
            <person name="Hayward A."/>
            <person name="Shaw L.M."/>
            <person name="Masouleh A.K."/>
            <person name="Furtado A."/>
            <person name="Henry R.J."/>
            <person name="Mitter N."/>
        </authorList>
    </citation>
    <scope>NUCLEOTIDE SEQUENCE [LARGE SCALE GENOMIC DNA]</scope>
    <source>
        <strain evidence="2">cv. Hass</strain>
    </source>
</reference>
<evidence type="ECO:0000313" key="1">
    <source>
        <dbReference type="EMBL" id="KAJ8621868.1"/>
    </source>
</evidence>
<accession>A0ACC2KLR5</accession>